<comment type="caution">
    <text evidence="1">The sequence shown here is derived from an EMBL/GenBank/DDBJ whole genome shotgun (WGS) entry which is preliminary data.</text>
</comment>
<reference evidence="1 2" key="1">
    <citation type="journal article" date="2003" name="Extremophiles">
        <title>Halomonas glaciei sp. nov. isolated from fast ice of Adelie Land, Antarctica.</title>
        <authorList>
            <person name="Reddy G.S."/>
            <person name="Raghavan P.U."/>
            <person name="Sarita N.B."/>
            <person name="Prakash J.S."/>
            <person name="Nagesh N."/>
            <person name="Delille D."/>
            <person name="Shivaji S."/>
        </authorList>
    </citation>
    <scope>NUCLEOTIDE SEQUENCE [LARGE SCALE GENOMIC DNA]</scope>
    <source>
        <strain evidence="1 2">DD39</strain>
    </source>
</reference>
<dbReference type="Pfam" id="PF00543">
    <property type="entry name" value="P-II"/>
    <property type="match status" value="1"/>
</dbReference>
<dbReference type="InterPro" id="IPR011322">
    <property type="entry name" value="N-reg_PII-like_a/b"/>
</dbReference>
<accession>A0A7Z0LX27</accession>
<proteinExistence type="predicted"/>
<sequence>MRFKLIVAMVEDELTDAIIEAARHAGATGATVINNARGEGLNKAHGIFGMEITAQRDMLLFLAEEHRSRHILEAIAQVGEFDETPGTGIAFQLDVEDAVGVKNQMKSLSESADQALP</sequence>
<dbReference type="Proteomes" id="UP000526892">
    <property type="component" value="Unassembled WGS sequence"/>
</dbReference>
<gene>
    <name evidence="1" type="ORF">HZS80_21100</name>
</gene>
<dbReference type="SUPFAM" id="SSF54913">
    <property type="entry name" value="GlnB-like"/>
    <property type="match status" value="1"/>
</dbReference>
<dbReference type="GO" id="GO:0006808">
    <property type="term" value="P:regulation of nitrogen utilization"/>
    <property type="evidence" value="ECO:0007669"/>
    <property type="project" value="InterPro"/>
</dbReference>
<protein>
    <submittedName>
        <fullName evidence="1">P-II family nitrogen regulator</fullName>
    </submittedName>
</protein>
<dbReference type="PROSITE" id="PS51343">
    <property type="entry name" value="PII_GLNB_DOM"/>
    <property type="match status" value="1"/>
</dbReference>
<dbReference type="RefSeq" id="WP_179917239.1">
    <property type="nucleotide sequence ID" value="NZ_JACCDE010000043.1"/>
</dbReference>
<dbReference type="InterPro" id="IPR002187">
    <property type="entry name" value="N-reg_PII"/>
</dbReference>
<dbReference type="InterPro" id="IPR015867">
    <property type="entry name" value="N-reg_PII/ATP_PRibTrfase_C"/>
</dbReference>
<dbReference type="Gene3D" id="3.30.70.120">
    <property type="match status" value="1"/>
</dbReference>
<dbReference type="EMBL" id="JACCDE010000043">
    <property type="protein sequence ID" value="NYS80166.1"/>
    <property type="molecule type" value="Genomic_DNA"/>
</dbReference>
<dbReference type="AlphaFoldDB" id="A0A7Z0LX27"/>
<name>A0A7Z0LX27_9GAMM</name>
<organism evidence="1 2">
    <name type="scientific">Vreelandella glaciei</name>
    <dbReference type="NCBI Taxonomy" id="186761"/>
    <lineage>
        <taxon>Bacteria</taxon>
        <taxon>Pseudomonadati</taxon>
        <taxon>Pseudomonadota</taxon>
        <taxon>Gammaproteobacteria</taxon>
        <taxon>Oceanospirillales</taxon>
        <taxon>Halomonadaceae</taxon>
        <taxon>Vreelandella</taxon>
    </lineage>
</organism>
<dbReference type="SMART" id="SM00938">
    <property type="entry name" value="P-II"/>
    <property type="match status" value="1"/>
</dbReference>
<dbReference type="GO" id="GO:0030234">
    <property type="term" value="F:enzyme regulator activity"/>
    <property type="evidence" value="ECO:0007669"/>
    <property type="project" value="InterPro"/>
</dbReference>
<keyword evidence="2" id="KW-1185">Reference proteome</keyword>
<evidence type="ECO:0000313" key="1">
    <source>
        <dbReference type="EMBL" id="NYS80166.1"/>
    </source>
</evidence>
<evidence type="ECO:0000313" key="2">
    <source>
        <dbReference type="Proteomes" id="UP000526892"/>
    </source>
</evidence>